<evidence type="ECO:0000313" key="2">
    <source>
        <dbReference type="Proteomes" id="UP000784880"/>
    </source>
</evidence>
<sequence length="131" mass="15898">MLKRAVVTEELVALTGDYRLALPLNQMIYWSERVKSYREFIDEEKCRWKDGSSQTDHGWIYKKAEQLSEETLMRCNARTMRSYLIKLVAAGWLLERDNPFYNWDNTKQYRVNLVKIHQVYRGWAMNWRDIR</sequence>
<evidence type="ECO:0000313" key="1">
    <source>
        <dbReference type="EMBL" id="MBU9714101.1"/>
    </source>
</evidence>
<reference evidence="1 2" key="1">
    <citation type="submission" date="2021-06" db="EMBL/GenBank/DDBJ databases">
        <title>Bacillus sp. RD4P76, an endophyte from a halophyte.</title>
        <authorList>
            <person name="Sun J.-Q."/>
        </authorList>
    </citation>
    <scope>NUCLEOTIDE SEQUENCE [LARGE SCALE GENOMIC DNA]</scope>
    <source>
        <strain evidence="1 2">CGMCC 1.15917</strain>
    </source>
</reference>
<dbReference type="EMBL" id="JAHQCS010000163">
    <property type="protein sequence ID" value="MBU9714101.1"/>
    <property type="molecule type" value="Genomic_DNA"/>
</dbReference>
<proteinExistence type="predicted"/>
<keyword evidence="2" id="KW-1185">Reference proteome</keyword>
<comment type="caution">
    <text evidence="1">The sequence shown here is derived from an EMBL/GenBank/DDBJ whole genome shotgun (WGS) entry which is preliminary data.</text>
</comment>
<accession>A0ABS6JKI8</accession>
<gene>
    <name evidence="1" type="ORF">KS419_20400</name>
</gene>
<dbReference type="RefSeq" id="WP_217068428.1">
    <property type="nucleotide sequence ID" value="NZ_JAHQCS010000163.1"/>
</dbReference>
<organism evidence="1 2">
    <name type="scientific">Evansella tamaricis</name>
    <dbReference type="NCBI Taxonomy" id="2069301"/>
    <lineage>
        <taxon>Bacteria</taxon>
        <taxon>Bacillati</taxon>
        <taxon>Bacillota</taxon>
        <taxon>Bacilli</taxon>
        <taxon>Bacillales</taxon>
        <taxon>Bacillaceae</taxon>
        <taxon>Evansella</taxon>
    </lineage>
</organism>
<name>A0ABS6JKI8_9BACI</name>
<dbReference type="Proteomes" id="UP000784880">
    <property type="component" value="Unassembled WGS sequence"/>
</dbReference>
<protein>
    <submittedName>
        <fullName evidence="1">Uncharacterized protein</fullName>
    </submittedName>
</protein>